<evidence type="ECO:0000256" key="4">
    <source>
        <dbReference type="ARBA" id="ARBA00022628"/>
    </source>
</evidence>
<evidence type="ECO:0000256" key="7">
    <source>
        <dbReference type="ARBA" id="ARBA00023285"/>
    </source>
</evidence>
<evidence type="ECO:0000313" key="12">
    <source>
        <dbReference type="Proteomes" id="UP000236745"/>
    </source>
</evidence>
<sequence length="690" mass="76095">MVERKPFYSADDIRHLEYQHSRPGEAPFLRGPFTQMYRHKPWTIRQYTGFANAEASNAAFKQTLAEGGQGLSVAFDLATHLGFDSDHPAAQADVARTGVAIDSVEDMKRLFAGIDLSRVSVSMTMNGAVLPIMAAFIVAGEESGVAREQLRGTIQNDILKEFMVRNTYIFAPKPSLRICADVVDYLSHALPNFNSMSISGYHFQEAGAEPALELALTLANARAYLDAISARGLDLDHFCHRLSFFFGVGMNFFDEIAKLRAARLLWCEEVEHRGARSDRAKRMKMHCQTSGWSLTAQEPHNNLIRTTIEAMAGVFGGTQSLHTNAYDEALSLPTEHSARLARNTQLILQQETGICDVADPWGGSYMMESLTQQMADKVRDYLRQIDAMGGILAALESGWVSEQIHGQALRAQSRIDNGQRPIIGVNRFVSDDEARPPVRAIDADEVLHQQRQRLQRLKETRDTSRVEAALADLTTAAASPTANLLAFTIEAIRARATLGECTQALLKQMRRHQADAHYLAGRYGLERRQDTQWRSVRREVDAYHQLLGRAPRALLVKLGLDGHDRGVRLVASGLKDAGFDVDISALFSTPEQVQRMLDSAPYDALGISLLSGAHLPLVEQLLNTLGPQSCDRLGVFVGGIIPDQDIPALTAMGVDAVFPPGSSMEAIIRKLITVLADKRSALGFKSVSYR</sequence>
<dbReference type="EC" id="5.4.99.2" evidence="3"/>
<dbReference type="Pfam" id="PF02310">
    <property type="entry name" value="B12-binding"/>
    <property type="match status" value="1"/>
</dbReference>
<feature type="coiled-coil region" evidence="9">
    <location>
        <begin position="440"/>
        <end position="467"/>
    </location>
</feature>
<name>A0A1H5VHD2_9GAMM</name>
<keyword evidence="7" id="KW-0170">Cobalt</keyword>
<dbReference type="InterPro" id="IPR006158">
    <property type="entry name" value="Cobalamin-bd"/>
</dbReference>
<protein>
    <recommendedName>
        <fullName evidence="8">Methylmalonyl-CoA mutase</fullName>
        <ecNumber evidence="3">5.4.99.2</ecNumber>
    </recommendedName>
</protein>
<reference evidence="11 12" key="1">
    <citation type="submission" date="2016-10" db="EMBL/GenBank/DDBJ databases">
        <authorList>
            <person name="de Groot N.N."/>
        </authorList>
    </citation>
    <scope>NUCLEOTIDE SEQUENCE [LARGE SCALE GENOMIC DNA]</scope>
    <source>
        <strain evidence="11 12">DSM 22012</strain>
    </source>
</reference>
<dbReference type="EMBL" id="FNVQ01000001">
    <property type="protein sequence ID" value="SEF86630.1"/>
    <property type="molecule type" value="Genomic_DNA"/>
</dbReference>
<proteinExistence type="inferred from homology"/>
<evidence type="ECO:0000256" key="8">
    <source>
        <dbReference type="ARBA" id="ARBA00072363"/>
    </source>
</evidence>
<dbReference type="InterPro" id="IPR006098">
    <property type="entry name" value="MMCoA_mutase_a_cat"/>
</dbReference>
<dbReference type="OrthoDB" id="9762378at2"/>
<evidence type="ECO:0000259" key="10">
    <source>
        <dbReference type="PROSITE" id="PS51332"/>
    </source>
</evidence>
<evidence type="ECO:0000256" key="2">
    <source>
        <dbReference type="ARBA" id="ARBA00008465"/>
    </source>
</evidence>
<evidence type="ECO:0000256" key="6">
    <source>
        <dbReference type="ARBA" id="ARBA00023235"/>
    </source>
</evidence>
<dbReference type="NCBIfam" id="TIGR00641">
    <property type="entry name" value="acid_CoA_mut_N"/>
    <property type="match status" value="1"/>
</dbReference>
<dbReference type="PANTHER" id="PTHR48101:SF4">
    <property type="entry name" value="METHYLMALONYL-COA MUTASE, MITOCHONDRIAL"/>
    <property type="match status" value="1"/>
</dbReference>
<dbReference type="Proteomes" id="UP000236745">
    <property type="component" value="Unassembled WGS sequence"/>
</dbReference>
<dbReference type="NCBIfam" id="TIGR00640">
    <property type="entry name" value="acid_CoA_mut_C"/>
    <property type="match status" value="1"/>
</dbReference>
<feature type="domain" description="B12-binding" evidence="10">
    <location>
        <begin position="550"/>
        <end position="682"/>
    </location>
</feature>
<evidence type="ECO:0000313" key="11">
    <source>
        <dbReference type="EMBL" id="SEF86630.1"/>
    </source>
</evidence>
<dbReference type="AlphaFoldDB" id="A0A1H5VHD2"/>
<evidence type="ECO:0000256" key="3">
    <source>
        <dbReference type="ARBA" id="ARBA00012398"/>
    </source>
</evidence>
<dbReference type="PROSITE" id="PS51332">
    <property type="entry name" value="B12_BINDING"/>
    <property type="match status" value="1"/>
</dbReference>
<accession>A0A1H5VHD2</accession>
<organism evidence="11 12">
    <name type="scientific">Marinobacterium lutimaris</name>
    <dbReference type="NCBI Taxonomy" id="568106"/>
    <lineage>
        <taxon>Bacteria</taxon>
        <taxon>Pseudomonadati</taxon>
        <taxon>Pseudomonadota</taxon>
        <taxon>Gammaproteobacteria</taxon>
        <taxon>Oceanospirillales</taxon>
        <taxon>Oceanospirillaceae</taxon>
        <taxon>Marinobacterium</taxon>
    </lineage>
</organism>
<dbReference type="FunFam" id="3.20.20.240:FF:000001">
    <property type="entry name" value="Probable methylmalonyl-coa mutase"/>
    <property type="match status" value="1"/>
</dbReference>
<dbReference type="GO" id="GO:0004494">
    <property type="term" value="F:methylmalonyl-CoA mutase activity"/>
    <property type="evidence" value="ECO:0007669"/>
    <property type="project" value="UniProtKB-EC"/>
</dbReference>
<keyword evidence="6" id="KW-0413">Isomerase</keyword>
<dbReference type="GO" id="GO:0019678">
    <property type="term" value="P:propionate metabolic process, methylmalonyl pathway"/>
    <property type="evidence" value="ECO:0007669"/>
    <property type="project" value="TreeGrafter"/>
</dbReference>
<dbReference type="SUPFAM" id="SSF52242">
    <property type="entry name" value="Cobalamin (vitamin B12)-binding domain"/>
    <property type="match status" value="1"/>
</dbReference>
<dbReference type="PANTHER" id="PTHR48101">
    <property type="entry name" value="METHYLMALONYL-COA MUTASE, MITOCHONDRIAL-RELATED"/>
    <property type="match status" value="1"/>
</dbReference>
<keyword evidence="5" id="KW-0479">Metal-binding</keyword>
<evidence type="ECO:0000256" key="9">
    <source>
        <dbReference type="SAM" id="Coils"/>
    </source>
</evidence>
<dbReference type="InterPro" id="IPR006159">
    <property type="entry name" value="Acid_CoA_mut_C"/>
</dbReference>
<dbReference type="GO" id="GO:0031419">
    <property type="term" value="F:cobalamin binding"/>
    <property type="evidence" value="ECO:0007669"/>
    <property type="project" value="UniProtKB-KW"/>
</dbReference>
<dbReference type="Pfam" id="PF01642">
    <property type="entry name" value="MM_CoA_mutase"/>
    <property type="match status" value="1"/>
</dbReference>
<dbReference type="InterPro" id="IPR016176">
    <property type="entry name" value="Cbl-dep_enz_cat"/>
</dbReference>
<dbReference type="RefSeq" id="WP_104001698.1">
    <property type="nucleotide sequence ID" value="NZ_FNVQ01000001.1"/>
</dbReference>
<dbReference type="GO" id="GO:0005737">
    <property type="term" value="C:cytoplasm"/>
    <property type="evidence" value="ECO:0007669"/>
    <property type="project" value="TreeGrafter"/>
</dbReference>
<dbReference type="Gene3D" id="3.20.20.240">
    <property type="entry name" value="Methylmalonyl-CoA mutase"/>
    <property type="match status" value="1"/>
</dbReference>
<comment type="similarity">
    <text evidence="2">Belongs to the methylmalonyl-CoA mutase family.</text>
</comment>
<dbReference type="InterPro" id="IPR006099">
    <property type="entry name" value="MeMalonylCoA_mutase_a/b_cat"/>
</dbReference>
<keyword evidence="9" id="KW-0175">Coiled coil</keyword>
<keyword evidence="12" id="KW-1185">Reference proteome</keyword>
<dbReference type="GO" id="GO:0046872">
    <property type="term" value="F:metal ion binding"/>
    <property type="evidence" value="ECO:0007669"/>
    <property type="project" value="UniProtKB-KW"/>
</dbReference>
<evidence type="ECO:0000256" key="5">
    <source>
        <dbReference type="ARBA" id="ARBA00022723"/>
    </source>
</evidence>
<dbReference type="NCBIfam" id="NF006944">
    <property type="entry name" value="PRK09426.1"/>
    <property type="match status" value="1"/>
</dbReference>
<comment type="cofactor">
    <cofactor evidence="1">
        <name>adenosylcob(III)alamin</name>
        <dbReference type="ChEBI" id="CHEBI:18408"/>
    </cofactor>
</comment>
<evidence type="ECO:0000256" key="1">
    <source>
        <dbReference type="ARBA" id="ARBA00001922"/>
    </source>
</evidence>
<dbReference type="Gene3D" id="3.40.50.280">
    <property type="entry name" value="Cobalamin-binding domain"/>
    <property type="match status" value="1"/>
</dbReference>
<dbReference type="SUPFAM" id="SSF51703">
    <property type="entry name" value="Cobalamin (vitamin B12)-dependent enzymes"/>
    <property type="match status" value="1"/>
</dbReference>
<keyword evidence="4" id="KW-0846">Cobalamin</keyword>
<dbReference type="InterPro" id="IPR036724">
    <property type="entry name" value="Cobalamin-bd_sf"/>
</dbReference>
<gene>
    <name evidence="11" type="ORF">SAMN05444390_101735</name>
</gene>